<feature type="domain" description="HTH lysR-type" evidence="5">
    <location>
        <begin position="15"/>
        <end position="68"/>
    </location>
</feature>
<dbReference type="SUPFAM" id="SSF53850">
    <property type="entry name" value="Periplasmic binding protein-like II"/>
    <property type="match status" value="1"/>
</dbReference>
<dbReference type="PANTHER" id="PTHR30346:SF28">
    <property type="entry name" value="HTH-TYPE TRANSCRIPTIONAL REGULATOR CYNR"/>
    <property type="match status" value="1"/>
</dbReference>
<evidence type="ECO:0000313" key="7">
    <source>
        <dbReference type="Proteomes" id="UP000662814"/>
    </source>
</evidence>
<evidence type="ECO:0000259" key="5">
    <source>
        <dbReference type="PROSITE" id="PS50931"/>
    </source>
</evidence>
<sequence length="308" mass="33352">MPMDTSRIENVETLDLSVFVEIARSGSFGRAARKLLIATPSASTRITRLEEKLGCQLFVRTPRGSQLTSEGRTFLSYAQRTLTILEEAHHAVLSDQSRRAVAAVPASLGWVIYPCILRLWSTMNITGDCRVAHSKEVIEFILDGTASIGLVINTPLPASVTGHKVCHSPMRAVVSAQHPLANAHAASLDEARAYGVAIYRWGPEAVALAGTFDETPHTGQNDVHLIGLPSTVLDLVETSNIVGIVPEFAARSALLDGRAVTLPLRMPEWSLEVQLVHRREASEDISVRTLADNIDVLARELTLPVSAG</sequence>
<dbReference type="SUPFAM" id="SSF46785">
    <property type="entry name" value="Winged helix' DNA-binding domain"/>
    <property type="match status" value="1"/>
</dbReference>
<keyword evidence="3" id="KW-0238">DNA-binding</keyword>
<evidence type="ECO:0000256" key="2">
    <source>
        <dbReference type="ARBA" id="ARBA00023015"/>
    </source>
</evidence>
<proteinExistence type="inferred from homology"/>
<reference evidence="6 7" key="1">
    <citation type="submission" date="2020-12" db="EMBL/GenBank/DDBJ databases">
        <title>Microbacterium sp. HY060.</title>
        <authorList>
            <person name="Zhou J."/>
        </authorList>
    </citation>
    <scope>NUCLEOTIDE SEQUENCE [LARGE SCALE GENOMIC DNA]</scope>
    <source>
        <strain evidence="6 7">HY60</strain>
    </source>
</reference>
<evidence type="ECO:0000256" key="3">
    <source>
        <dbReference type="ARBA" id="ARBA00023125"/>
    </source>
</evidence>
<accession>A0ABX6YL24</accession>
<keyword evidence="7" id="KW-1185">Reference proteome</keyword>
<evidence type="ECO:0000256" key="1">
    <source>
        <dbReference type="ARBA" id="ARBA00009437"/>
    </source>
</evidence>
<dbReference type="Gene3D" id="3.40.190.10">
    <property type="entry name" value="Periplasmic binding protein-like II"/>
    <property type="match status" value="2"/>
</dbReference>
<dbReference type="Proteomes" id="UP000662814">
    <property type="component" value="Chromosome"/>
</dbReference>
<dbReference type="RefSeq" id="WP_198248150.1">
    <property type="nucleotide sequence ID" value="NZ_CP061169.1"/>
</dbReference>
<dbReference type="InterPro" id="IPR000847">
    <property type="entry name" value="LysR_HTH_N"/>
</dbReference>
<dbReference type="PANTHER" id="PTHR30346">
    <property type="entry name" value="TRANSCRIPTIONAL DUAL REGULATOR HCAR-RELATED"/>
    <property type="match status" value="1"/>
</dbReference>
<evidence type="ECO:0000256" key="4">
    <source>
        <dbReference type="ARBA" id="ARBA00023163"/>
    </source>
</evidence>
<evidence type="ECO:0000313" key="6">
    <source>
        <dbReference type="EMBL" id="QPZ39487.1"/>
    </source>
</evidence>
<dbReference type="Gene3D" id="1.10.10.10">
    <property type="entry name" value="Winged helix-like DNA-binding domain superfamily/Winged helix DNA-binding domain"/>
    <property type="match status" value="1"/>
</dbReference>
<dbReference type="Pfam" id="PF00126">
    <property type="entry name" value="HTH_1"/>
    <property type="match status" value="1"/>
</dbReference>
<dbReference type="PRINTS" id="PR00039">
    <property type="entry name" value="HTHLYSR"/>
</dbReference>
<keyword evidence="4" id="KW-0804">Transcription</keyword>
<dbReference type="InterPro" id="IPR005119">
    <property type="entry name" value="LysR_subst-bd"/>
</dbReference>
<dbReference type="PROSITE" id="PS50931">
    <property type="entry name" value="HTH_LYSR"/>
    <property type="match status" value="1"/>
</dbReference>
<gene>
    <name evidence="6" type="ORF">HCR76_05365</name>
</gene>
<dbReference type="Pfam" id="PF03466">
    <property type="entry name" value="LysR_substrate"/>
    <property type="match status" value="1"/>
</dbReference>
<protein>
    <submittedName>
        <fullName evidence="6">LysR family transcriptional regulator</fullName>
    </submittedName>
</protein>
<organism evidence="6 7">
    <name type="scientific">Paramicrobacterium chengjingii</name>
    <dbReference type="NCBI Taxonomy" id="2769067"/>
    <lineage>
        <taxon>Bacteria</taxon>
        <taxon>Bacillati</taxon>
        <taxon>Actinomycetota</taxon>
        <taxon>Actinomycetes</taxon>
        <taxon>Micrococcales</taxon>
        <taxon>Microbacteriaceae</taxon>
        <taxon>Paramicrobacterium</taxon>
    </lineage>
</organism>
<dbReference type="CDD" id="cd05466">
    <property type="entry name" value="PBP2_LTTR_substrate"/>
    <property type="match status" value="1"/>
</dbReference>
<dbReference type="EMBL" id="CP061169">
    <property type="protein sequence ID" value="QPZ39487.1"/>
    <property type="molecule type" value="Genomic_DNA"/>
</dbReference>
<dbReference type="InterPro" id="IPR036390">
    <property type="entry name" value="WH_DNA-bd_sf"/>
</dbReference>
<comment type="similarity">
    <text evidence="1">Belongs to the LysR transcriptional regulatory family.</text>
</comment>
<dbReference type="InterPro" id="IPR036388">
    <property type="entry name" value="WH-like_DNA-bd_sf"/>
</dbReference>
<name>A0ABX6YL24_9MICO</name>
<keyword evidence="2" id="KW-0805">Transcription regulation</keyword>